<comment type="caution">
    <text evidence="1">The sequence shown here is derived from an EMBL/GenBank/DDBJ whole genome shotgun (WGS) entry which is preliminary data.</text>
</comment>
<protein>
    <recommendedName>
        <fullName evidence="3">Outer membrane protein beta-barrel domain-containing protein</fullName>
    </recommendedName>
</protein>
<dbReference type="EMBL" id="JBAWKB010000001">
    <property type="protein sequence ID" value="MFH6770668.1"/>
    <property type="molecule type" value="Genomic_DNA"/>
</dbReference>
<organism evidence="1 2">
    <name type="scientific">Gaetbulibacter aestuarii</name>
    <dbReference type="NCBI Taxonomy" id="1502358"/>
    <lineage>
        <taxon>Bacteria</taxon>
        <taxon>Pseudomonadati</taxon>
        <taxon>Bacteroidota</taxon>
        <taxon>Flavobacteriia</taxon>
        <taxon>Flavobacteriales</taxon>
        <taxon>Flavobacteriaceae</taxon>
        <taxon>Gaetbulibacter</taxon>
    </lineage>
</organism>
<evidence type="ECO:0008006" key="3">
    <source>
        <dbReference type="Google" id="ProtNLM"/>
    </source>
</evidence>
<accession>A0ABW7MY07</accession>
<dbReference type="RefSeq" id="WP_344739082.1">
    <property type="nucleotide sequence ID" value="NZ_BAABAY010000001.1"/>
</dbReference>
<evidence type="ECO:0000313" key="1">
    <source>
        <dbReference type="EMBL" id="MFH6770668.1"/>
    </source>
</evidence>
<dbReference type="Proteomes" id="UP001610100">
    <property type="component" value="Unassembled WGS sequence"/>
</dbReference>
<keyword evidence="2" id="KW-1185">Reference proteome</keyword>
<evidence type="ECO:0000313" key="2">
    <source>
        <dbReference type="Proteomes" id="UP001610100"/>
    </source>
</evidence>
<proteinExistence type="predicted"/>
<name>A0ABW7MY07_9FLAO</name>
<reference evidence="1 2" key="1">
    <citation type="submission" date="2024-02" db="EMBL/GenBank/DDBJ databases">
        <title>A Gaetbulibacter species isolated from tidal flats and genomic insights of their niches.</title>
        <authorList>
            <person name="Ye Y."/>
        </authorList>
    </citation>
    <scope>NUCLEOTIDE SEQUENCE [LARGE SCALE GENOMIC DNA]</scope>
    <source>
        <strain evidence="1 2">KYW382</strain>
    </source>
</reference>
<sequence>MKTNFKSKLVFIRGILFLLVLTFGISVSSAQTVSAPKDSLNNGITGSEWRSRGLILGGHVFKYAYGELGYYSSVIKKDRGVPTLAASTSYGLEFSYFDKLVVAPKIQKRLYTYLMNMSLSALCYTDVNSGYALKIRPELGFGLWNLNISYGYNVGVFKKGILPVNTHVVSVRYYLNLNKKHLSDFSSHGVMDKN</sequence>
<gene>
    <name evidence="1" type="ORF">V8G58_01890</name>
</gene>